<dbReference type="InterPro" id="IPR054577">
    <property type="entry name" value="OBP47-like_dom"/>
</dbReference>
<dbReference type="GO" id="GO:0005549">
    <property type="term" value="F:odorant binding"/>
    <property type="evidence" value="ECO:0007669"/>
    <property type="project" value="InterPro"/>
</dbReference>
<dbReference type="SUPFAM" id="SSF47565">
    <property type="entry name" value="Insect pheromone/odorant-binding proteins"/>
    <property type="match status" value="1"/>
</dbReference>
<keyword evidence="3" id="KW-0964">Secreted</keyword>
<dbReference type="PANTHER" id="PTHR21066:SF15">
    <property type="entry name" value="GH25962P-RELATED"/>
    <property type="match status" value="1"/>
</dbReference>
<evidence type="ECO:0000256" key="3">
    <source>
        <dbReference type="ARBA" id="ARBA00022525"/>
    </source>
</evidence>
<dbReference type="EMBL" id="ON419960">
    <property type="protein sequence ID" value="UZH23341.1"/>
    <property type="molecule type" value="mRNA"/>
</dbReference>
<accession>A0A9E8IIL2</accession>
<evidence type="ECO:0000256" key="2">
    <source>
        <dbReference type="ARBA" id="ARBA00008098"/>
    </source>
</evidence>
<gene>
    <name evidence="6" type="primary">OBP50e</name>
</gene>
<dbReference type="AlphaFoldDB" id="A0A9E8IIL2"/>
<reference evidence="6" key="1">
    <citation type="journal article" date="2022" name="Int. J. Mol. Sci.">
        <title>Identification of Candidate Chemosensory Gene Families by Head Transcriptomes Analysis in the Mexican Fruit Fly, Anastrepha ludens Loew (Diptera: Tephritidae).</title>
        <authorList>
            <person name="Segura-Leon O.L."/>
            <person name="Torres-Huerta B."/>
            <person name="Estrada-Perez A.R."/>
            <person name="Cibrian-Tovar J."/>
            <person name="Hernandez-Hernandez F.C."/>
            <person name="Cruz-Jaramillo J.L."/>
            <person name="Meza-Hernandez J.S."/>
            <person name="Sanchez-Galicia F."/>
        </authorList>
    </citation>
    <scope>NUCLEOTIDE SEQUENCE</scope>
</reference>
<comment type="subcellular location">
    <subcellularLocation>
        <location evidence="1">Secreted</location>
    </subcellularLocation>
</comment>
<feature type="signal peptide" evidence="4">
    <location>
        <begin position="1"/>
        <end position="20"/>
    </location>
</feature>
<dbReference type="Pfam" id="PF22651">
    <property type="entry name" value="OBP47_like"/>
    <property type="match status" value="1"/>
</dbReference>
<evidence type="ECO:0000256" key="4">
    <source>
        <dbReference type="SAM" id="SignalP"/>
    </source>
</evidence>
<comment type="similarity">
    <text evidence="2">Belongs to the PBP/GOBP family.</text>
</comment>
<evidence type="ECO:0000313" key="6">
    <source>
        <dbReference type="EMBL" id="UZH23341.1"/>
    </source>
</evidence>
<feature type="chain" id="PRO_5039646141" evidence="4">
    <location>
        <begin position="21"/>
        <end position="230"/>
    </location>
</feature>
<name>A0A9E8IIL2_9MUSC</name>
<dbReference type="Gene3D" id="1.10.238.270">
    <property type="match status" value="1"/>
</dbReference>
<sequence>MEFTYTLVVLSACLLSYAHAAAFNCSEPPNLGAFDIHSCCRMPEINLGDAPAKCSAYIKELTTQMANMNGVGGSKQTENNKNMNNQNNPDAAAVEYPAYAHVCYAECMYRETGSMVENEFNMDNVEKFLNKSVSKGDKDIVPQIVRSFEACLNNIKGHLEAVGIKTHAKLPMGCSPFASLMFSCVNAETFLNCPAKMWKNDHNCNVAKSFAAQCNPLPHVPLPTANWLKP</sequence>
<reference evidence="6" key="2">
    <citation type="submission" date="2022-05" db="EMBL/GenBank/DDBJ databases">
        <authorList>
            <person name="Segura Leon O.L."/>
            <person name="Torres Huerta B."/>
            <person name="Meza Hernandez S.J."/>
        </authorList>
    </citation>
    <scope>NUCLEOTIDE SEQUENCE</scope>
</reference>
<evidence type="ECO:0000259" key="5">
    <source>
        <dbReference type="Pfam" id="PF22651"/>
    </source>
</evidence>
<evidence type="ECO:0000256" key="1">
    <source>
        <dbReference type="ARBA" id="ARBA00004613"/>
    </source>
</evidence>
<feature type="domain" description="OBP47-like" evidence="5">
    <location>
        <begin position="102"/>
        <end position="209"/>
    </location>
</feature>
<protein>
    <submittedName>
        <fullName evidence="6">Odorant binding protein 50e</fullName>
    </submittedName>
</protein>
<keyword evidence="4" id="KW-0732">Signal</keyword>
<proteinExistence type="evidence at transcript level"/>
<dbReference type="InterPro" id="IPR052295">
    <property type="entry name" value="Odorant-binding_protein"/>
</dbReference>
<organism evidence="6">
    <name type="scientific">Anastrepha ludens</name>
    <name type="common">Mexican fruit fly</name>
    <dbReference type="NCBI Taxonomy" id="28586"/>
    <lineage>
        <taxon>Eukaryota</taxon>
        <taxon>Metazoa</taxon>
        <taxon>Ecdysozoa</taxon>
        <taxon>Arthropoda</taxon>
        <taxon>Hexapoda</taxon>
        <taxon>Insecta</taxon>
        <taxon>Pterygota</taxon>
        <taxon>Neoptera</taxon>
        <taxon>Endopterygota</taxon>
        <taxon>Diptera</taxon>
        <taxon>Brachycera</taxon>
        <taxon>Muscomorpha</taxon>
        <taxon>Tephritoidea</taxon>
        <taxon>Tephritidae</taxon>
        <taxon>Anastrepha</taxon>
    </lineage>
</organism>
<dbReference type="GO" id="GO:0005576">
    <property type="term" value="C:extracellular region"/>
    <property type="evidence" value="ECO:0007669"/>
    <property type="project" value="UniProtKB-SubCell"/>
</dbReference>
<dbReference type="PANTHER" id="PTHR21066">
    <property type="entry name" value="ODORANT-BINDING PROTEIN 59A-RELATED"/>
    <property type="match status" value="1"/>
</dbReference>
<dbReference type="InterPro" id="IPR036728">
    <property type="entry name" value="PBP_GOBP_sf"/>
</dbReference>